<keyword evidence="7" id="KW-0378">Hydrolase</keyword>
<dbReference type="PRINTS" id="PR00722">
    <property type="entry name" value="CHYMOTRYPSIN"/>
</dbReference>
<dbReference type="InterPro" id="IPR043504">
    <property type="entry name" value="Peptidase_S1_PA_chymotrypsin"/>
</dbReference>
<dbReference type="InterPro" id="IPR018114">
    <property type="entry name" value="TRYPSIN_HIS"/>
</dbReference>
<dbReference type="InterPro" id="IPR001314">
    <property type="entry name" value="Peptidase_S1A"/>
</dbReference>
<evidence type="ECO:0000256" key="7">
    <source>
        <dbReference type="RuleBase" id="RU363034"/>
    </source>
</evidence>
<dbReference type="InterPro" id="IPR009003">
    <property type="entry name" value="Peptidase_S1_PA"/>
</dbReference>
<evidence type="ECO:0000256" key="4">
    <source>
        <dbReference type="ARBA" id="ARBA00011245"/>
    </source>
</evidence>
<gene>
    <name evidence="10" type="ORF">NXF25_021008</name>
</gene>
<evidence type="ECO:0000259" key="9">
    <source>
        <dbReference type="PROSITE" id="PS50240"/>
    </source>
</evidence>
<reference evidence="10 11" key="1">
    <citation type="journal article" date="2024" name="Proc. Natl. Acad. Sci. U.S.A.">
        <title>The genetic regulatory architecture and epigenomic basis for age-related changes in rattlesnake venom.</title>
        <authorList>
            <person name="Hogan M.P."/>
            <person name="Holding M.L."/>
            <person name="Nystrom G.S."/>
            <person name="Colston T.J."/>
            <person name="Bartlett D.A."/>
            <person name="Mason A.J."/>
            <person name="Ellsworth S.A."/>
            <person name="Rautsaw R.M."/>
            <person name="Lawrence K.C."/>
            <person name="Strickland J.L."/>
            <person name="He B."/>
            <person name="Fraser P."/>
            <person name="Margres M.J."/>
            <person name="Gilbert D.M."/>
            <person name="Gibbs H.L."/>
            <person name="Parkinson C.L."/>
            <person name="Rokyta D.R."/>
        </authorList>
    </citation>
    <scope>NUCLEOTIDE SEQUENCE [LARGE SCALE GENOMIC DNA]</scope>
    <source>
        <strain evidence="10">DRR0105</strain>
    </source>
</reference>
<evidence type="ECO:0000256" key="2">
    <source>
        <dbReference type="ARBA" id="ARBA00004613"/>
    </source>
</evidence>
<dbReference type="PANTHER" id="PTHR24253:SF169">
    <property type="entry name" value="PROSTASIN"/>
    <property type="match status" value="1"/>
</dbReference>
<dbReference type="InterPro" id="IPR033116">
    <property type="entry name" value="TRYPSIN_SER"/>
</dbReference>
<dbReference type="GO" id="GO:0005576">
    <property type="term" value="C:extracellular region"/>
    <property type="evidence" value="ECO:0007669"/>
    <property type="project" value="UniProtKB-SubCell"/>
</dbReference>
<dbReference type="CDD" id="cd00190">
    <property type="entry name" value="Tryp_SPc"/>
    <property type="match status" value="1"/>
</dbReference>
<proteinExistence type="inferred from homology"/>
<dbReference type="GO" id="GO:0006508">
    <property type="term" value="P:proteolysis"/>
    <property type="evidence" value="ECO:0007669"/>
    <property type="project" value="UniProtKB-KW"/>
</dbReference>
<comment type="function">
    <text evidence="1">Snake venom serine protease that may act in the hemostasis system of the prey.</text>
</comment>
<dbReference type="GO" id="GO:0035821">
    <property type="term" value="P:modulation of process of another organism"/>
    <property type="evidence" value="ECO:0007669"/>
    <property type="project" value="UniProtKB-ARBA"/>
</dbReference>
<comment type="subunit">
    <text evidence="4">Monomer.</text>
</comment>
<dbReference type="SUPFAM" id="SSF50494">
    <property type="entry name" value="Trypsin-like serine proteases"/>
    <property type="match status" value="1"/>
</dbReference>
<keyword evidence="5" id="KW-0964">Secreted</keyword>
<keyword evidence="7" id="KW-0720">Serine protease</keyword>
<dbReference type="PROSITE" id="PS50240">
    <property type="entry name" value="TRYPSIN_DOM"/>
    <property type="match status" value="1"/>
</dbReference>
<dbReference type="GO" id="GO:0004252">
    <property type="term" value="F:serine-type endopeptidase activity"/>
    <property type="evidence" value="ECO:0007669"/>
    <property type="project" value="InterPro"/>
</dbReference>
<dbReference type="SMART" id="SM00020">
    <property type="entry name" value="Tryp_SPc"/>
    <property type="match status" value="1"/>
</dbReference>
<evidence type="ECO:0000256" key="3">
    <source>
        <dbReference type="ARBA" id="ARBA00009228"/>
    </source>
</evidence>
<evidence type="ECO:0000256" key="6">
    <source>
        <dbReference type="ARBA" id="ARBA00023157"/>
    </source>
</evidence>
<evidence type="ECO:0000313" key="10">
    <source>
        <dbReference type="EMBL" id="KAK9397647.1"/>
    </source>
</evidence>
<feature type="region of interest" description="Disordered" evidence="8">
    <location>
        <begin position="408"/>
        <end position="450"/>
    </location>
</feature>
<dbReference type="AlphaFoldDB" id="A0AAW1B831"/>
<evidence type="ECO:0000256" key="5">
    <source>
        <dbReference type="ARBA" id="ARBA00022525"/>
    </source>
</evidence>
<keyword evidence="11" id="KW-1185">Reference proteome</keyword>
<keyword evidence="7" id="KW-0645">Protease</keyword>
<accession>A0AAW1B831</accession>
<dbReference type="Proteomes" id="UP001474421">
    <property type="component" value="Unassembled WGS sequence"/>
</dbReference>
<dbReference type="EMBL" id="JAOTOJ010000008">
    <property type="protein sequence ID" value="KAK9397647.1"/>
    <property type="molecule type" value="Genomic_DNA"/>
</dbReference>
<feature type="domain" description="Peptidase S1" evidence="9">
    <location>
        <begin position="158"/>
        <end position="400"/>
    </location>
</feature>
<name>A0AAW1B831_CROAD</name>
<dbReference type="Pfam" id="PF00089">
    <property type="entry name" value="Trypsin"/>
    <property type="match status" value="1"/>
</dbReference>
<comment type="caution">
    <text evidence="10">The sequence shown here is derived from an EMBL/GenBank/DDBJ whole genome shotgun (WGS) entry which is preliminary data.</text>
</comment>
<evidence type="ECO:0000256" key="1">
    <source>
        <dbReference type="ARBA" id="ARBA00003258"/>
    </source>
</evidence>
<evidence type="ECO:0000256" key="8">
    <source>
        <dbReference type="SAM" id="MobiDB-lite"/>
    </source>
</evidence>
<dbReference type="PROSITE" id="PS00134">
    <property type="entry name" value="TRYPSIN_HIS"/>
    <property type="match status" value="1"/>
</dbReference>
<dbReference type="FunFam" id="2.40.10.10:FF:000039">
    <property type="entry name" value="Brain-specific serine protease 4"/>
    <property type="match status" value="1"/>
</dbReference>
<evidence type="ECO:0000313" key="11">
    <source>
        <dbReference type="Proteomes" id="UP001474421"/>
    </source>
</evidence>
<organism evidence="10 11">
    <name type="scientific">Crotalus adamanteus</name>
    <name type="common">Eastern diamondback rattlesnake</name>
    <dbReference type="NCBI Taxonomy" id="8729"/>
    <lineage>
        <taxon>Eukaryota</taxon>
        <taxon>Metazoa</taxon>
        <taxon>Chordata</taxon>
        <taxon>Craniata</taxon>
        <taxon>Vertebrata</taxon>
        <taxon>Euteleostomi</taxon>
        <taxon>Lepidosauria</taxon>
        <taxon>Squamata</taxon>
        <taxon>Bifurcata</taxon>
        <taxon>Unidentata</taxon>
        <taxon>Episquamata</taxon>
        <taxon>Toxicofera</taxon>
        <taxon>Serpentes</taxon>
        <taxon>Colubroidea</taxon>
        <taxon>Viperidae</taxon>
        <taxon>Crotalinae</taxon>
        <taxon>Crotalus</taxon>
    </lineage>
</organism>
<dbReference type="InterPro" id="IPR001254">
    <property type="entry name" value="Trypsin_dom"/>
</dbReference>
<comment type="subcellular location">
    <subcellularLocation>
        <location evidence="2">Secreted</location>
    </subcellularLocation>
</comment>
<protein>
    <submittedName>
        <fullName evidence="10">Prostasin-like</fullName>
    </submittedName>
</protein>
<sequence>MPLPKSPGGENSIWGFVARGLKKPGVAGGLCFDTPPPQSLSQQPGCGGRQVREDGPYANESVSATSYWLWPEGQPFPDRLDGLSVIGEGRAANAASRLSAPACRARAASSPPIHLGPAMEGLRGGLSLARLLSLLLVSCVMKEASTQVLCGVPAMGRIVGGSDARSGQWPWQANLNFNRDHACGATLIAPQWLVTAAHCFPKANPIEMYDVTLGSFQLKNPSPDIQVTLVEEVIKHPDFHEDEGSQGDIALVKLKTPITYSRTVRPICLPASSVTFPQGMTCTVTGWGNVLATTSLPSPMTLQQLEVPIIDLDTCKCLYRRNPDPEESHTLHNDMMCAGFAEGKKDACQGDSGGPLSCFVDNSWFLAGVVSWGDNCGAANRPGVYIRLPVYADWIKGKVPEVQLQQVTVPPRPTPEEALCSNSTGGGGPYDDIQPSPGWNRPLSPDQSPPNSSASIACMVGLPLLLLLLQSCLW</sequence>
<dbReference type="PROSITE" id="PS00135">
    <property type="entry name" value="TRYPSIN_SER"/>
    <property type="match status" value="1"/>
</dbReference>
<dbReference type="PANTHER" id="PTHR24253">
    <property type="entry name" value="TRANSMEMBRANE PROTEASE SERINE"/>
    <property type="match status" value="1"/>
</dbReference>
<comment type="similarity">
    <text evidence="3">Belongs to the peptidase S1 family. Snake venom subfamily.</text>
</comment>
<keyword evidence="6" id="KW-1015">Disulfide bond</keyword>
<dbReference type="Gene3D" id="2.40.10.10">
    <property type="entry name" value="Trypsin-like serine proteases"/>
    <property type="match status" value="2"/>
</dbReference>